<reference evidence="2 3" key="1">
    <citation type="journal article" date="2010" name="J. Bacteriol.">
        <title>Genome sequence of the oligotrophic marine Gammaproteobacterium HTCC2143, isolated from the Oregon Coast.</title>
        <authorList>
            <person name="Oh H.M."/>
            <person name="Kang I."/>
            <person name="Ferriera S."/>
            <person name="Giovannoni S.J."/>
            <person name="Cho J.C."/>
        </authorList>
    </citation>
    <scope>NUCLEOTIDE SEQUENCE [LARGE SCALE GENOMIC DNA]</scope>
    <source>
        <strain evidence="2 3">HTCC2143</strain>
    </source>
</reference>
<feature type="coiled-coil region" evidence="1">
    <location>
        <begin position="221"/>
        <end position="248"/>
    </location>
</feature>
<proteinExistence type="predicted"/>
<comment type="caution">
    <text evidence="2">The sequence shown here is derived from an EMBL/GenBank/DDBJ whole genome shotgun (WGS) entry which is preliminary data.</text>
</comment>
<dbReference type="AlphaFoldDB" id="A0YD00"/>
<organism evidence="2 3">
    <name type="scientific">marine gamma proteobacterium HTCC2143</name>
    <dbReference type="NCBI Taxonomy" id="247633"/>
    <lineage>
        <taxon>Bacteria</taxon>
        <taxon>Pseudomonadati</taxon>
        <taxon>Pseudomonadota</taxon>
        <taxon>Gammaproteobacteria</taxon>
        <taxon>Cellvibrionales</taxon>
        <taxon>Spongiibacteraceae</taxon>
        <taxon>BD1-7 clade</taxon>
    </lineage>
</organism>
<sequence length="364" mass="41900">MELLAEEMLDGMDWDWIYRNWLGAVERFGFDPREDVFRKIEVFAPGSRGGRDRQITWWPVRDLQGVQIETQRRLVSLPNARYAAHTDYQQNKGTNDTAEQLVATSQEPELLAAILLSASLFTRCSSYRIQYPHENWPIYKAAKGLQRIIDEVLQEKGISLYWAPTCTDLLPEVSCDRDYKIEELTSLVRYLAEEHVASFASFRILIVDFLDRPTPFLKRAIEAEHERLAQEKIEQEAWQENLKREKKLRMQKEALEHAARKKQHPRCDQWAAITPMDLEKLVWSTPVSQLAKEFGVSGPAVKKKCKAMRVETPRPGFWRRVSSGKMPHPQGVSPNPCAAVLASQPKGNLSFVADHLDSQITKKE</sequence>
<evidence type="ECO:0000313" key="3">
    <source>
        <dbReference type="Proteomes" id="UP000004931"/>
    </source>
</evidence>
<accession>A0YD00</accession>
<protein>
    <submittedName>
        <fullName evidence="2">Uncharacterized protein</fullName>
    </submittedName>
</protein>
<gene>
    <name evidence="2" type="ORF">GP2143_03243</name>
</gene>
<dbReference type="EMBL" id="AAVT01000004">
    <property type="protein sequence ID" value="EAW31103.1"/>
    <property type="molecule type" value="Genomic_DNA"/>
</dbReference>
<evidence type="ECO:0000256" key="1">
    <source>
        <dbReference type="SAM" id="Coils"/>
    </source>
</evidence>
<keyword evidence="3" id="KW-1185">Reference proteome</keyword>
<dbReference type="eggNOG" id="ENOG5034A9G">
    <property type="taxonomic scope" value="Bacteria"/>
</dbReference>
<dbReference type="OrthoDB" id="9777694at2"/>
<name>A0YD00_9GAMM</name>
<keyword evidence="1" id="KW-0175">Coiled coil</keyword>
<evidence type="ECO:0000313" key="2">
    <source>
        <dbReference type="EMBL" id="EAW31103.1"/>
    </source>
</evidence>
<dbReference type="Proteomes" id="UP000004931">
    <property type="component" value="Unassembled WGS sequence"/>
</dbReference>